<feature type="region of interest" description="Disordered" evidence="3">
    <location>
        <begin position="186"/>
        <end position="206"/>
    </location>
</feature>
<proteinExistence type="inferred from homology"/>
<dbReference type="Proteomes" id="UP001295423">
    <property type="component" value="Unassembled WGS sequence"/>
</dbReference>
<keyword evidence="5" id="KW-1185">Reference proteome</keyword>
<reference evidence="4" key="1">
    <citation type="submission" date="2023-08" db="EMBL/GenBank/DDBJ databases">
        <authorList>
            <person name="Audoor S."/>
            <person name="Bilcke G."/>
        </authorList>
    </citation>
    <scope>NUCLEOTIDE SEQUENCE</scope>
</reference>
<dbReference type="EMBL" id="CAKOGP040002158">
    <property type="protein sequence ID" value="CAJ1963725.1"/>
    <property type="molecule type" value="Genomic_DNA"/>
</dbReference>
<feature type="compositionally biased region" description="Basic and acidic residues" evidence="3">
    <location>
        <begin position="432"/>
        <end position="466"/>
    </location>
</feature>
<feature type="region of interest" description="Disordered" evidence="3">
    <location>
        <begin position="311"/>
        <end position="334"/>
    </location>
</feature>
<keyword evidence="2" id="KW-0520">NAD</keyword>
<organism evidence="4 5">
    <name type="scientific">Cylindrotheca closterium</name>
    <dbReference type="NCBI Taxonomy" id="2856"/>
    <lineage>
        <taxon>Eukaryota</taxon>
        <taxon>Sar</taxon>
        <taxon>Stramenopiles</taxon>
        <taxon>Ochrophyta</taxon>
        <taxon>Bacillariophyta</taxon>
        <taxon>Bacillariophyceae</taxon>
        <taxon>Bacillariophycidae</taxon>
        <taxon>Bacillariales</taxon>
        <taxon>Bacillariaceae</taxon>
        <taxon>Cylindrotheca</taxon>
    </lineage>
</organism>
<dbReference type="SUPFAM" id="SSF51735">
    <property type="entry name" value="NAD(P)-binding Rossmann-fold domains"/>
    <property type="match status" value="1"/>
</dbReference>
<dbReference type="InterPro" id="IPR036291">
    <property type="entry name" value="NAD(P)-bd_dom_sf"/>
</dbReference>
<dbReference type="AlphaFoldDB" id="A0AAD2JM63"/>
<accession>A0AAD2JM63</accession>
<feature type="compositionally biased region" description="Low complexity" evidence="3">
    <location>
        <begin position="13"/>
        <end position="25"/>
    </location>
</feature>
<dbReference type="Gene3D" id="3.40.50.720">
    <property type="entry name" value="NAD(P)-binding Rossmann-like Domain"/>
    <property type="match status" value="1"/>
</dbReference>
<evidence type="ECO:0000313" key="5">
    <source>
        <dbReference type="Proteomes" id="UP001295423"/>
    </source>
</evidence>
<feature type="compositionally biased region" description="Low complexity" evidence="3">
    <location>
        <begin position="195"/>
        <end position="206"/>
    </location>
</feature>
<evidence type="ECO:0000256" key="3">
    <source>
        <dbReference type="SAM" id="MobiDB-lite"/>
    </source>
</evidence>
<feature type="compositionally biased region" description="Polar residues" evidence="3">
    <location>
        <begin position="1"/>
        <end position="12"/>
    </location>
</feature>
<dbReference type="PANTHER" id="PTHR43574">
    <property type="entry name" value="EPIMERASE-RELATED"/>
    <property type="match status" value="1"/>
</dbReference>
<feature type="region of interest" description="Disordered" evidence="3">
    <location>
        <begin position="1"/>
        <end position="44"/>
    </location>
</feature>
<evidence type="ECO:0000256" key="2">
    <source>
        <dbReference type="ARBA" id="ARBA00023027"/>
    </source>
</evidence>
<feature type="region of interest" description="Disordered" evidence="3">
    <location>
        <begin position="410"/>
        <end position="473"/>
    </location>
</feature>
<feature type="region of interest" description="Disordered" evidence="3">
    <location>
        <begin position="92"/>
        <end position="114"/>
    </location>
</feature>
<sequence>MVRHYSSSTVTANEHNNNEHNNNNNNHDDDDPKDDSNNNNAITTPTRRLLIVGYGRVGQQVAAHAAAAATSSLASDDTNTIPWSFDQIVGTTRNNNNDDDDDNDSTSATTVYEDDDDDCNISSCTVTTIPISDLLNPPGTSTTTRVLLQDDYYSHVLIAMPPVEEIYQAILDSFFLCNNITNYDDGADSNHDKNNTTTTKNNNNDTKWLGMVSTTGVYGNHHGEWVTEESELRCNSAAGGSTAKKNYVQWEQAFQKKATLGKQQQQHRVRVRVFRCAGIYDSTKSALHTLWKKQQKLPRDNEAATTAFQLLQDNQPSTQKGKQEDSTTSTTIVESKTNRIHVADIAQAIVNSMMMMMEGEDEEQRSNSSPFEIYNLSDDLPERRSKVMEYASNLLTNRLGETWTTRAADSEELGLSNDDDDSSSGSSGISSRKKDPKMPKKESAGETKSIRRTRREQEPKLIDNQKLKRTLLPELAYPTYKEGLDAILLDPQAPWNQNKNSEQR</sequence>
<evidence type="ECO:0000256" key="1">
    <source>
        <dbReference type="ARBA" id="ARBA00007637"/>
    </source>
</evidence>
<name>A0AAD2JM63_9STRA</name>
<comment type="similarity">
    <text evidence="1">Belongs to the NAD(P)-dependent epimerase/dehydratase family.</text>
</comment>
<evidence type="ECO:0000313" key="4">
    <source>
        <dbReference type="EMBL" id="CAJ1963725.1"/>
    </source>
</evidence>
<gene>
    <name evidence="4" type="ORF">CYCCA115_LOCUS20295</name>
</gene>
<comment type="caution">
    <text evidence="4">The sequence shown here is derived from an EMBL/GenBank/DDBJ whole genome shotgun (WGS) entry which is preliminary data.</text>
</comment>
<protein>
    <submittedName>
        <fullName evidence="4">Uncharacterized protein</fullName>
    </submittedName>
</protein>